<comment type="caution">
    <text evidence="1">The sequence shown here is derived from an EMBL/GenBank/DDBJ whole genome shotgun (WGS) entry which is preliminary data.</text>
</comment>
<feature type="non-terminal residue" evidence="1">
    <location>
        <position position="75"/>
    </location>
</feature>
<evidence type="ECO:0000313" key="1">
    <source>
        <dbReference type="EMBL" id="GAH23270.1"/>
    </source>
</evidence>
<organism evidence="1">
    <name type="scientific">marine sediment metagenome</name>
    <dbReference type="NCBI Taxonomy" id="412755"/>
    <lineage>
        <taxon>unclassified sequences</taxon>
        <taxon>metagenomes</taxon>
        <taxon>ecological metagenomes</taxon>
    </lineage>
</organism>
<proteinExistence type="predicted"/>
<name>X1ESH2_9ZZZZ</name>
<protein>
    <submittedName>
        <fullName evidence="1">Uncharacterized protein</fullName>
    </submittedName>
</protein>
<sequence>MNICPQGFEILNGKAKMKDENANCIIETANNCPRGAIILKENKNQEEASTRQAFWPGFINGIRSSFEKGGSFKTG</sequence>
<accession>X1ESH2</accession>
<dbReference type="AlphaFoldDB" id="X1ESH2"/>
<gene>
    <name evidence="1" type="ORF">S03H2_09354</name>
</gene>
<reference evidence="1" key="1">
    <citation type="journal article" date="2014" name="Front. Microbiol.">
        <title>High frequency of phylogenetically diverse reductive dehalogenase-homologous genes in deep subseafloor sedimentary metagenomes.</title>
        <authorList>
            <person name="Kawai M."/>
            <person name="Futagami T."/>
            <person name="Toyoda A."/>
            <person name="Takaki Y."/>
            <person name="Nishi S."/>
            <person name="Hori S."/>
            <person name="Arai W."/>
            <person name="Tsubouchi T."/>
            <person name="Morono Y."/>
            <person name="Uchiyama I."/>
            <person name="Ito T."/>
            <person name="Fujiyama A."/>
            <person name="Inagaki F."/>
            <person name="Takami H."/>
        </authorList>
    </citation>
    <scope>NUCLEOTIDE SEQUENCE</scope>
    <source>
        <strain evidence="1">Expedition CK06-06</strain>
    </source>
</reference>
<dbReference type="EMBL" id="BARU01004733">
    <property type="protein sequence ID" value="GAH23270.1"/>
    <property type="molecule type" value="Genomic_DNA"/>
</dbReference>